<protein>
    <recommendedName>
        <fullName evidence="1">Putative restriction endonuclease domain-containing protein</fullName>
    </recommendedName>
</protein>
<dbReference type="STRING" id="656024.FsymDg_3543"/>
<dbReference type="SUPFAM" id="SSF52980">
    <property type="entry name" value="Restriction endonuclease-like"/>
    <property type="match status" value="1"/>
</dbReference>
<evidence type="ECO:0000259" key="1">
    <source>
        <dbReference type="Pfam" id="PF05685"/>
    </source>
</evidence>
<dbReference type="Pfam" id="PF05685">
    <property type="entry name" value="Uma2"/>
    <property type="match status" value="1"/>
</dbReference>
<keyword evidence="3" id="KW-1185">Reference proteome</keyword>
<dbReference type="CDD" id="cd06260">
    <property type="entry name" value="DUF820-like"/>
    <property type="match status" value="1"/>
</dbReference>
<sequence length="171" mass="18834">MRTVILGERPHVLDEFIARRQALGQDTFDEVWDGEYHVAPGPSAEHGRVDYELNALLLPRARAAGLVGTGPFNLGRHDNYRVPDGGLHRGRPSGVFLPTAAVAIEVVSPDDETYAKIDFYAAHGVDELIVADPLHRTVRIWQLVDGKYDETGQSDLLQVSAAELIDGIDWP</sequence>
<dbReference type="KEGG" id="fsy:FsymDg_3543"/>
<reference evidence="2 3" key="1">
    <citation type="submission" date="2011-05" db="EMBL/GenBank/DDBJ databases">
        <title>Complete sequence of chromosome of Frankia symbiont of Datisca glomerata.</title>
        <authorList>
            <consortium name="US DOE Joint Genome Institute"/>
            <person name="Lucas S."/>
            <person name="Han J."/>
            <person name="Lapidus A."/>
            <person name="Cheng J.-F."/>
            <person name="Goodwin L."/>
            <person name="Pitluck S."/>
            <person name="Peters L."/>
            <person name="Mikhailova N."/>
            <person name="Chertkov O."/>
            <person name="Teshima H."/>
            <person name="Han C."/>
            <person name="Tapia R."/>
            <person name="Land M."/>
            <person name="Hauser L."/>
            <person name="Kyrpides N."/>
            <person name="Ivanova N."/>
            <person name="Pagani I."/>
            <person name="Berry A."/>
            <person name="Pawlowski K."/>
            <person name="Persson T."/>
            <person name="Vanden Heuvel B."/>
            <person name="Benson D."/>
            <person name="Woyke T."/>
        </authorList>
    </citation>
    <scope>NUCLEOTIDE SEQUENCE [LARGE SCALE GENOMIC DNA]</scope>
    <source>
        <strain evidence="3">4085684</strain>
    </source>
</reference>
<dbReference type="Gene3D" id="3.90.1570.10">
    <property type="entry name" value="tt1808, chain A"/>
    <property type="match status" value="1"/>
</dbReference>
<dbReference type="Proteomes" id="UP000001549">
    <property type="component" value="Chromosome"/>
</dbReference>
<name>F8B2E7_9ACTN</name>
<evidence type="ECO:0000313" key="3">
    <source>
        <dbReference type="Proteomes" id="UP000001549"/>
    </source>
</evidence>
<dbReference type="InterPro" id="IPR011335">
    <property type="entry name" value="Restrct_endonuc-II-like"/>
</dbReference>
<proteinExistence type="predicted"/>
<dbReference type="HOGENOM" id="CLU_1508685_0_0_11"/>
<dbReference type="RefSeq" id="WP_013874709.1">
    <property type="nucleotide sequence ID" value="NC_015656.1"/>
</dbReference>
<accession>F8B2E7</accession>
<organism evidence="2 3">
    <name type="scientific">Candidatus Protofrankia datiscae</name>
    <dbReference type="NCBI Taxonomy" id="2716812"/>
    <lineage>
        <taxon>Bacteria</taxon>
        <taxon>Bacillati</taxon>
        <taxon>Actinomycetota</taxon>
        <taxon>Actinomycetes</taxon>
        <taxon>Frankiales</taxon>
        <taxon>Frankiaceae</taxon>
        <taxon>Protofrankia</taxon>
    </lineage>
</organism>
<feature type="domain" description="Putative restriction endonuclease" evidence="1">
    <location>
        <begin position="24"/>
        <end position="159"/>
    </location>
</feature>
<gene>
    <name evidence="2" type="ordered locus">FsymDg_3543</name>
</gene>
<dbReference type="AlphaFoldDB" id="F8B2E7"/>
<dbReference type="InterPro" id="IPR012296">
    <property type="entry name" value="Nuclease_put_TT1808"/>
</dbReference>
<dbReference type="eggNOG" id="COG4636">
    <property type="taxonomic scope" value="Bacteria"/>
</dbReference>
<dbReference type="InterPro" id="IPR008538">
    <property type="entry name" value="Uma2"/>
</dbReference>
<dbReference type="EMBL" id="CP002801">
    <property type="protein sequence ID" value="AEH10824.1"/>
    <property type="molecule type" value="Genomic_DNA"/>
</dbReference>
<evidence type="ECO:0000313" key="2">
    <source>
        <dbReference type="EMBL" id="AEH10824.1"/>
    </source>
</evidence>